<dbReference type="OMA" id="SEMQVEC"/>
<feature type="domain" description="Macro" evidence="6">
    <location>
        <begin position="22"/>
        <end position="196"/>
    </location>
</feature>
<evidence type="ECO:0000313" key="8">
    <source>
        <dbReference type="Proteomes" id="UP000314986"/>
    </source>
</evidence>
<reference evidence="7" key="5">
    <citation type="submission" date="2025-09" db="UniProtKB">
        <authorList>
            <consortium name="Ensembl"/>
        </authorList>
    </citation>
    <scope>IDENTIFICATION</scope>
</reference>
<evidence type="ECO:0000313" key="7">
    <source>
        <dbReference type="Ensembl" id="ENSCMIP00000022819.1"/>
    </source>
</evidence>
<proteinExistence type="predicted"/>
<dbReference type="PANTHER" id="PTHR14453:SF101">
    <property type="entry name" value="POLY [ADP-RIBOSE] POLYMERASE"/>
    <property type="match status" value="1"/>
</dbReference>
<dbReference type="InterPro" id="IPR052056">
    <property type="entry name" value="Mono-ARTD/PARP"/>
</dbReference>
<evidence type="ECO:0000259" key="6">
    <source>
        <dbReference type="PROSITE" id="PS51154"/>
    </source>
</evidence>
<comment type="subcellular location">
    <subcellularLocation>
        <location evidence="1">Nucleus</location>
    </subcellularLocation>
</comment>
<dbReference type="InterPro" id="IPR043472">
    <property type="entry name" value="Macro_dom-like"/>
</dbReference>
<organism evidence="7 8">
    <name type="scientific">Callorhinchus milii</name>
    <name type="common">Ghost shark</name>
    <dbReference type="NCBI Taxonomy" id="7868"/>
    <lineage>
        <taxon>Eukaryota</taxon>
        <taxon>Metazoa</taxon>
        <taxon>Chordata</taxon>
        <taxon>Craniata</taxon>
        <taxon>Vertebrata</taxon>
        <taxon>Chondrichthyes</taxon>
        <taxon>Holocephali</taxon>
        <taxon>Chimaeriformes</taxon>
        <taxon>Callorhinchidae</taxon>
        <taxon>Callorhinchus</taxon>
    </lineage>
</organism>
<evidence type="ECO:0000256" key="2">
    <source>
        <dbReference type="ARBA" id="ARBA00022676"/>
    </source>
</evidence>
<dbReference type="InterPro" id="IPR002589">
    <property type="entry name" value="Macro_dom"/>
</dbReference>
<name>A0A4W3HZ62_CALMI</name>
<sequence>MNSLFSGFLRKWIFGGDQPPMNVPTITFQIDGKEVMLKKGDITKESVDAIVNTTNKTLDLHSGVSGAILKAAGSSVKDECKTLGSQPYDGVVVTGGGQLQCLYIVHMVGPTTAALITTAVEKTLGICDRRNIATVAFPAIGTGKAGIAPRVAINAIFDGMENYLLSNTASNLKIITIVAFDTTVYDSFATVFNESLEMSSGSSMVIFIIKMILALNIAPIMSKCHKIIAVMLILAVTVDLQANA</sequence>
<dbReference type="InParanoid" id="A0A4W3HZ62"/>
<reference evidence="8" key="3">
    <citation type="journal article" date="2014" name="Nature">
        <title>Elephant shark genome provides unique insights into gnathostome evolution.</title>
        <authorList>
            <consortium name="International Elephant Shark Genome Sequencing Consortium"/>
            <person name="Venkatesh B."/>
            <person name="Lee A.P."/>
            <person name="Ravi V."/>
            <person name="Maurya A.K."/>
            <person name="Lian M.M."/>
            <person name="Swann J.B."/>
            <person name="Ohta Y."/>
            <person name="Flajnik M.F."/>
            <person name="Sutoh Y."/>
            <person name="Kasahara M."/>
            <person name="Hoon S."/>
            <person name="Gangu V."/>
            <person name="Roy S.W."/>
            <person name="Irimia M."/>
            <person name="Korzh V."/>
            <person name="Kondrychyn I."/>
            <person name="Lim Z.W."/>
            <person name="Tay B.H."/>
            <person name="Tohari S."/>
            <person name="Kong K.W."/>
            <person name="Ho S."/>
            <person name="Lorente-Galdos B."/>
            <person name="Quilez J."/>
            <person name="Marques-Bonet T."/>
            <person name="Raney B.J."/>
            <person name="Ingham P.W."/>
            <person name="Tay A."/>
            <person name="Hillier L.W."/>
            <person name="Minx P."/>
            <person name="Boehm T."/>
            <person name="Wilson R.K."/>
            <person name="Brenner S."/>
            <person name="Warren W.C."/>
        </authorList>
    </citation>
    <scope>NUCLEOTIDE SEQUENCE [LARGE SCALE GENOMIC DNA]</scope>
</reference>
<reference evidence="8" key="2">
    <citation type="journal article" date="2007" name="PLoS Biol.">
        <title>Survey sequencing and comparative analysis of the elephant shark (Callorhinchus milii) genome.</title>
        <authorList>
            <person name="Venkatesh B."/>
            <person name="Kirkness E.F."/>
            <person name="Loh Y.H."/>
            <person name="Halpern A.L."/>
            <person name="Lee A.P."/>
            <person name="Johnson J."/>
            <person name="Dandona N."/>
            <person name="Viswanathan L.D."/>
            <person name="Tay A."/>
            <person name="Venter J.C."/>
            <person name="Strausberg R.L."/>
            <person name="Brenner S."/>
        </authorList>
    </citation>
    <scope>NUCLEOTIDE SEQUENCE [LARGE SCALE GENOMIC DNA]</scope>
</reference>
<dbReference type="Proteomes" id="UP000314986">
    <property type="component" value="Unassembled WGS sequence"/>
</dbReference>
<accession>A0A4W3HZ62</accession>
<evidence type="ECO:0000256" key="1">
    <source>
        <dbReference type="ARBA" id="ARBA00004123"/>
    </source>
</evidence>
<keyword evidence="5" id="KW-0539">Nucleus</keyword>
<dbReference type="Ensembl" id="ENSCMIT00000023208.1">
    <property type="protein sequence ID" value="ENSCMIP00000022819.1"/>
    <property type="gene ID" value="ENSCMIG00000010245.1"/>
</dbReference>
<reference evidence="7" key="4">
    <citation type="submission" date="2025-08" db="UniProtKB">
        <authorList>
            <consortium name="Ensembl"/>
        </authorList>
    </citation>
    <scope>IDENTIFICATION</scope>
</reference>
<dbReference type="Pfam" id="PF01661">
    <property type="entry name" value="Macro"/>
    <property type="match status" value="1"/>
</dbReference>
<dbReference type="GO" id="GO:0010629">
    <property type="term" value="P:negative regulation of gene expression"/>
    <property type="evidence" value="ECO:0007669"/>
    <property type="project" value="TreeGrafter"/>
</dbReference>
<keyword evidence="2" id="KW-0328">Glycosyltransferase</keyword>
<keyword evidence="4" id="KW-0520">NAD</keyword>
<dbReference type="GO" id="GO:0005737">
    <property type="term" value="C:cytoplasm"/>
    <property type="evidence" value="ECO:0007669"/>
    <property type="project" value="TreeGrafter"/>
</dbReference>
<dbReference type="GO" id="GO:1990404">
    <property type="term" value="F:NAD+-protein mono-ADP-ribosyltransferase activity"/>
    <property type="evidence" value="ECO:0007669"/>
    <property type="project" value="TreeGrafter"/>
</dbReference>
<dbReference type="GO" id="GO:0070212">
    <property type="term" value="P:protein poly-ADP-ribosylation"/>
    <property type="evidence" value="ECO:0007669"/>
    <property type="project" value="TreeGrafter"/>
</dbReference>
<dbReference type="GeneTree" id="ENSGT00940000154311"/>
<evidence type="ECO:0000256" key="3">
    <source>
        <dbReference type="ARBA" id="ARBA00022679"/>
    </source>
</evidence>
<dbReference type="PANTHER" id="PTHR14453">
    <property type="entry name" value="PARP/ZINC FINGER CCCH TYPE DOMAIN CONTAINING PROTEIN"/>
    <property type="match status" value="1"/>
</dbReference>
<dbReference type="Gene3D" id="3.40.220.10">
    <property type="entry name" value="Leucine Aminopeptidase, subunit E, domain 1"/>
    <property type="match status" value="1"/>
</dbReference>
<evidence type="ECO:0000256" key="5">
    <source>
        <dbReference type="ARBA" id="ARBA00023242"/>
    </source>
</evidence>
<keyword evidence="8" id="KW-1185">Reference proteome</keyword>
<reference evidence="8" key="1">
    <citation type="journal article" date="2006" name="Science">
        <title>Ancient noncoding elements conserved in the human genome.</title>
        <authorList>
            <person name="Venkatesh B."/>
            <person name="Kirkness E.F."/>
            <person name="Loh Y.H."/>
            <person name="Halpern A.L."/>
            <person name="Lee A.P."/>
            <person name="Johnson J."/>
            <person name="Dandona N."/>
            <person name="Viswanathan L.D."/>
            <person name="Tay A."/>
            <person name="Venter J.C."/>
            <person name="Strausberg R.L."/>
            <person name="Brenner S."/>
        </authorList>
    </citation>
    <scope>NUCLEOTIDE SEQUENCE [LARGE SCALE GENOMIC DNA]</scope>
</reference>
<keyword evidence="3" id="KW-0808">Transferase</keyword>
<dbReference type="GO" id="GO:0005634">
    <property type="term" value="C:nucleus"/>
    <property type="evidence" value="ECO:0007669"/>
    <property type="project" value="UniProtKB-SubCell"/>
</dbReference>
<dbReference type="AlphaFoldDB" id="A0A4W3HZ62"/>
<dbReference type="GO" id="GO:0003714">
    <property type="term" value="F:transcription corepressor activity"/>
    <property type="evidence" value="ECO:0007669"/>
    <property type="project" value="TreeGrafter"/>
</dbReference>
<dbReference type="SMART" id="SM00506">
    <property type="entry name" value="A1pp"/>
    <property type="match status" value="1"/>
</dbReference>
<evidence type="ECO:0000256" key="4">
    <source>
        <dbReference type="ARBA" id="ARBA00023027"/>
    </source>
</evidence>
<dbReference type="STRING" id="7868.ENSCMIP00000022819"/>
<dbReference type="SUPFAM" id="SSF52949">
    <property type="entry name" value="Macro domain-like"/>
    <property type="match status" value="1"/>
</dbReference>
<dbReference type="GO" id="GO:0003950">
    <property type="term" value="F:NAD+ poly-ADP-ribosyltransferase activity"/>
    <property type="evidence" value="ECO:0007669"/>
    <property type="project" value="TreeGrafter"/>
</dbReference>
<dbReference type="PROSITE" id="PS51154">
    <property type="entry name" value="MACRO"/>
    <property type="match status" value="1"/>
</dbReference>
<protein>
    <recommendedName>
        <fullName evidence="6">Macro domain-containing protein</fullName>
    </recommendedName>
</protein>